<evidence type="ECO:0000313" key="3">
    <source>
        <dbReference type="Proteomes" id="UP000286947"/>
    </source>
</evidence>
<dbReference type="PANTHER" id="PTHR10799">
    <property type="entry name" value="SNF2/RAD54 HELICASE FAMILY"/>
    <property type="match status" value="1"/>
</dbReference>
<gene>
    <name evidence="2" type="ORF">CUZ56_01374</name>
</gene>
<protein>
    <recommendedName>
        <fullName evidence="1">Helicase ATP-binding domain-containing protein</fullName>
    </recommendedName>
</protein>
<dbReference type="RefSeq" id="WP_126979453.1">
    <property type="nucleotide sequence ID" value="NZ_PQSP01000002.1"/>
</dbReference>
<dbReference type="Gene3D" id="3.40.50.10810">
    <property type="entry name" value="Tandem AAA-ATPase domain"/>
    <property type="match status" value="2"/>
</dbReference>
<dbReference type="OrthoDB" id="9760715at2"/>
<feature type="domain" description="Helicase ATP-binding" evidence="1">
    <location>
        <begin position="61"/>
        <end position="420"/>
    </location>
</feature>
<dbReference type="GO" id="GO:0005524">
    <property type="term" value="F:ATP binding"/>
    <property type="evidence" value="ECO:0007669"/>
    <property type="project" value="InterPro"/>
</dbReference>
<dbReference type="InterPro" id="IPR014001">
    <property type="entry name" value="Helicase_ATP-bd"/>
</dbReference>
<dbReference type="InterPro" id="IPR038718">
    <property type="entry name" value="SNF2-like_sf"/>
</dbReference>
<proteinExistence type="predicted"/>
<comment type="caution">
    <text evidence="2">The sequence shown here is derived from an EMBL/GenBank/DDBJ whole genome shotgun (WGS) entry which is preliminary data.</text>
</comment>
<dbReference type="InterPro" id="IPR027417">
    <property type="entry name" value="P-loop_NTPase"/>
</dbReference>
<dbReference type="Gene3D" id="3.40.50.300">
    <property type="entry name" value="P-loop containing nucleotide triphosphate hydrolases"/>
    <property type="match status" value="1"/>
</dbReference>
<dbReference type="EMBL" id="PQSP01000002">
    <property type="protein sequence ID" value="RUS67429.1"/>
    <property type="molecule type" value="Genomic_DNA"/>
</dbReference>
<reference evidence="2 3" key="1">
    <citation type="submission" date="2018-01" db="EMBL/GenBank/DDBJ databases">
        <title>Saezia sanguinis gen. nov., sp. nov., in the order Burkholderiales isolated from human blood.</title>
        <authorList>
            <person name="Medina-Pascual M.J."/>
            <person name="Valdezate S."/>
            <person name="Monzon S."/>
            <person name="Cuesta I."/>
            <person name="Carrasco G."/>
            <person name="Villalon P."/>
            <person name="Saez-Nieto J.A."/>
        </authorList>
    </citation>
    <scope>NUCLEOTIDE SEQUENCE [LARGE SCALE GENOMIC DNA]</scope>
    <source>
        <strain evidence="2 3">CNM695-12</strain>
    </source>
</reference>
<dbReference type="Pfam" id="PF00271">
    <property type="entry name" value="Helicase_C"/>
    <property type="match status" value="1"/>
</dbReference>
<organism evidence="2 3">
    <name type="scientific">Saezia sanguinis</name>
    <dbReference type="NCBI Taxonomy" id="1965230"/>
    <lineage>
        <taxon>Bacteria</taxon>
        <taxon>Pseudomonadati</taxon>
        <taxon>Pseudomonadota</taxon>
        <taxon>Betaproteobacteria</taxon>
        <taxon>Burkholderiales</taxon>
        <taxon>Saeziaceae</taxon>
        <taxon>Saezia</taxon>
    </lineage>
</organism>
<dbReference type="InterPro" id="IPR001650">
    <property type="entry name" value="Helicase_C-like"/>
</dbReference>
<dbReference type="SMART" id="SM00487">
    <property type="entry name" value="DEXDc"/>
    <property type="match status" value="1"/>
</dbReference>
<evidence type="ECO:0000259" key="1">
    <source>
        <dbReference type="SMART" id="SM00487"/>
    </source>
</evidence>
<name>A0A433SF82_9BURK</name>
<sequence>MQSSQSNVTRFDQNTIHIGLHEFIDEFGDGLLDSLNKSNPPVFTGNNQPIHFERQNVLNGLKRKLYDAQANTVQAVASLLLDQNAPAAILNGEMGTGKTIMAIAASKLMQSVGYRRTLVLSPPHLVYKWRREILDTVPDARVWVLNGPDTLAKLLKLRADLELPFDGKPEYFILGRIRMRMGFHWRLAYQKRRPHLSRSYFIACPDCGEIIRNRDGEPITEEVFIALERRCKCAHCDSALWTLMRPKPLEADSKRRMVIKSMCQIPTIGEVTADNLIDKFGEDFLSSMLADNVHEFINLMDNKGKFVFSDRQAKRMERALANLEFGWGEGGYQPTEFVKRYLPQDFFDFLIIDEGHEYKNAGSAQGQAMGVLATKVRKILMLTGTLMGGYADDLFFLLFRILTQPMIEDGYKPSRLGSLYSAASNFMEHHGVLKEIYTEKESTSHKTAKGKRLSVRSVKAPGFGPLGILNYVLPYTVFIKLKDLGEGVLPPYEEEFIDIDMTDEQESCYQSLSMTLTTLMNKSLAAGDCTLLGVVMNVLLRWPDTAFKDEVVVHPRERNKTLAYVHPVFDENDITPKEQATIDLCLKEKAAGRRTLVYSVYTGKHDTVSRLKRLLERQSLKVAVLRSTVDTSRREDWIIDQVDRGIDVLITNPELVKTGLDLLEFPTICFLQTGFNVYTLMQAARRSWRIGQTKSVRVLYMGYSKTSQITCLRLMAKKIAVTQSTSGDIPESGLDALNHDGDSLDIEMAKEILERQKLVA</sequence>
<dbReference type="Proteomes" id="UP000286947">
    <property type="component" value="Unassembled WGS sequence"/>
</dbReference>
<accession>A0A433SF82</accession>
<dbReference type="AlphaFoldDB" id="A0A433SF82"/>
<keyword evidence="3" id="KW-1185">Reference proteome</keyword>
<dbReference type="SUPFAM" id="SSF52540">
    <property type="entry name" value="P-loop containing nucleoside triphosphate hydrolases"/>
    <property type="match status" value="2"/>
</dbReference>
<evidence type="ECO:0000313" key="2">
    <source>
        <dbReference type="EMBL" id="RUS67429.1"/>
    </source>
</evidence>